<sequence>MTTPLSPQLVFPTHDGKEAGIWAPDGRGHGTHFAPGAPAPERATEGFVVRTPWPPLRTVVKDLQGLSAGVAALDDVLAPLEKATEVRHEGFTVQPRALAVRQVARCHEACKAAYDRAWPGHSAQCAPGHFEVLVPEFAGPDFGFLHAGAPWMSPARALLGDDCVLLAGGVLDADPGAAAGEAHRQGSHLLEEPLPGAAAAAPHCITIFIPLTDIDGETNGIAMWPRSHHGHGWSPPAAAGLPPSPPAGEASDAAASTRHPQVSDASCDENDAMAVVSPALRAGDAVLCDFRLLHKALGNKTEARRPVVYLILARPWFRDGRHRPYPVAEVVSPFDRVKLGAEYAPVPVGARVWLFLGGAWARALAAKVEPQTEVYVGTPWRRSVRMGRVVMDATGEEKEGDIDELFMKGHFIVEATGNVTEEQEEEEEEEEEERVGKGAEGLVSAEQKQQEAAPSNESSGSESSDDDDDTSSVASIDEEPVAPMWVSRLRSACAAEFLAEGFTIASGALTPAEVAQTRAVCEEARAAAGEAHRLELGPGKLDLLIPAFATEQFKFLHAGAPWMGAVREVLGDDCSLFTGGVLFNEPGAGGGNVHLDGDPLFETPAPGATAPPPHALSVFIPLIDVDGATNGTALWPRSHHGAGWAPPEDSAPPAGNAVTHRGKAVAATLSAGDALFFDFRLLHRALANGTGDVRPVVYLIIARRWFRDCDNWPDVEVSRAFDLVRLSAESGQNDDDVQAAVAIVDTQPKHSQTLA</sequence>
<dbReference type="SUPFAM" id="SSF51197">
    <property type="entry name" value="Clavaminate synthase-like"/>
    <property type="match status" value="2"/>
</dbReference>
<proteinExistence type="predicted"/>
<dbReference type="InterPro" id="IPR008775">
    <property type="entry name" value="Phytyl_CoA_dOase-like"/>
</dbReference>
<protein>
    <submittedName>
        <fullName evidence="2">Uncharacterized protein</fullName>
    </submittedName>
</protein>
<accession>A0AAE0LDW6</accession>
<feature type="region of interest" description="Disordered" evidence="1">
    <location>
        <begin position="225"/>
        <end position="266"/>
    </location>
</feature>
<feature type="compositionally biased region" description="Low complexity" evidence="1">
    <location>
        <begin position="232"/>
        <end position="251"/>
    </location>
</feature>
<evidence type="ECO:0000256" key="1">
    <source>
        <dbReference type="SAM" id="MobiDB-lite"/>
    </source>
</evidence>
<dbReference type="Proteomes" id="UP001190700">
    <property type="component" value="Unassembled WGS sequence"/>
</dbReference>
<name>A0AAE0LDW6_9CHLO</name>
<dbReference type="PANTHER" id="PTHR37563">
    <property type="entry name" value="PHYTANOYL-COA DIOXYGENASE FAMILY PROTEIN (AFU_ORTHOLOGUE AFUA_2G03330)"/>
    <property type="match status" value="1"/>
</dbReference>
<comment type="caution">
    <text evidence="2">The sequence shown here is derived from an EMBL/GenBank/DDBJ whole genome shotgun (WGS) entry which is preliminary data.</text>
</comment>
<dbReference type="EMBL" id="LGRX02003818">
    <property type="protein sequence ID" value="KAK3281507.1"/>
    <property type="molecule type" value="Genomic_DNA"/>
</dbReference>
<dbReference type="Pfam" id="PF05721">
    <property type="entry name" value="PhyH"/>
    <property type="match status" value="2"/>
</dbReference>
<dbReference type="PANTHER" id="PTHR37563:SF2">
    <property type="entry name" value="PHYTANOYL-COA DIOXYGENASE FAMILY PROTEIN (AFU_ORTHOLOGUE AFUA_2G03330)"/>
    <property type="match status" value="1"/>
</dbReference>
<dbReference type="Gene3D" id="2.60.120.620">
    <property type="entry name" value="q2cbj1_9rhob like domain"/>
    <property type="match status" value="2"/>
</dbReference>
<feature type="compositionally biased region" description="Low complexity" evidence="1">
    <location>
        <begin position="451"/>
        <end position="462"/>
    </location>
</feature>
<dbReference type="InterPro" id="IPR051961">
    <property type="entry name" value="Fungal_Metabolite_Diox"/>
</dbReference>
<dbReference type="AlphaFoldDB" id="A0AAE0LDW6"/>
<feature type="compositionally biased region" description="Acidic residues" evidence="1">
    <location>
        <begin position="463"/>
        <end position="479"/>
    </location>
</feature>
<gene>
    <name evidence="2" type="ORF">CYMTET_10715</name>
</gene>
<reference evidence="2 3" key="1">
    <citation type="journal article" date="2015" name="Genome Biol. Evol.">
        <title>Comparative Genomics of a Bacterivorous Green Alga Reveals Evolutionary Causalities and Consequences of Phago-Mixotrophic Mode of Nutrition.</title>
        <authorList>
            <person name="Burns J.A."/>
            <person name="Paasch A."/>
            <person name="Narechania A."/>
            <person name="Kim E."/>
        </authorList>
    </citation>
    <scope>NUCLEOTIDE SEQUENCE [LARGE SCALE GENOMIC DNA]</scope>
    <source>
        <strain evidence="2 3">PLY_AMNH</strain>
    </source>
</reference>
<feature type="region of interest" description="Disordered" evidence="1">
    <location>
        <begin position="418"/>
        <end position="479"/>
    </location>
</feature>
<feature type="compositionally biased region" description="Acidic residues" evidence="1">
    <location>
        <begin position="421"/>
        <end position="433"/>
    </location>
</feature>
<evidence type="ECO:0000313" key="2">
    <source>
        <dbReference type="EMBL" id="KAK3281507.1"/>
    </source>
</evidence>
<organism evidence="2 3">
    <name type="scientific">Cymbomonas tetramitiformis</name>
    <dbReference type="NCBI Taxonomy" id="36881"/>
    <lineage>
        <taxon>Eukaryota</taxon>
        <taxon>Viridiplantae</taxon>
        <taxon>Chlorophyta</taxon>
        <taxon>Pyramimonadophyceae</taxon>
        <taxon>Pyramimonadales</taxon>
        <taxon>Pyramimonadaceae</taxon>
        <taxon>Cymbomonas</taxon>
    </lineage>
</organism>
<keyword evidence="3" id="KW-1185">Reference proteome</keyword>
<evidence type="ECO:0000313" key="3">
    <source>
        <dbReference type="Proteomes" id="UP001190700"/>
    </source>
</evidence>